<dbReference type="AlphaFoldDB" id="A0A7W8BPL8"/>
<organism evidence="7 8">
    <name type="scientific">Streptomyces griseoloalbus</name>
    <dbReference type="NCBI Taxonomy" id="67303"/>
    <lineage>
        <taxon>Bacteria</taxon>
        <taxon>Bacillati</taxon>
        <taxon>Actinomycetota</taxon>
        <taxon>Actinomycetes</taxon>
        <taxon>Kitasatosporales</taxon>
        <taxon>Streptomycetaceae</taxon>
        <taxon>Streptomyces</taxon>
    </lineage>
</organism>
<comment type="caution">
    <text evidence="7">The sequence shown here is derived from an EMBL/GenBank/DDBJ whole genome shotgun (WGS) entry which is preliminary data.</text>
</comment>
<evidence type="ECO:0000259" key="6">
    <source>
        <dbReference type="Pfam" id="PF00664"/>
    </source>
</evidence>
<accession>A0A7W8BPL8</accession>
<dbReference type="InterPro" id="IPR011527">
    <property type="entry name" value="ABC1_TM_dom"/>
</dbReference>
<dbReference type="GO" id="GO:0005524">
    <property type="term" value="F:ATP binding"/>
    <property type="evidence" value="ECO:0007669"/>
    <property type="project" value="InterPro"/>
</dbReference>
<evidence type="ECO:0000256" key="4">
    <source>
        <dbReference type="ARBA" id="ARBA00023136"/>
    </source>
</evidence>
<dbReference type="GO" id="GO:0140359">
    <property type="term" value="F:ABC-type transporter activity"/>
    <property type="evidence" value="ECO:0007669"/>
    <property type="project" value="InterPro"/>
</dbReference>
<sequence length="96" mass="10710">MPWTRAAAVRPSGRWGDRSARCSSPRRVAGSAGRFLLERMGEGVVRQLRLGPVDRPLRLGMRAYDRHRAGDLVSRVTADTTPLREVASQALAWPTW</sequence>
<dbReference type="InterPro" id="IPR036640">
    <property type="entry name" value="ABC1_TM_sf"/>
</dbReference>
<dbReference type="Gene3D" id="1.20.1560.10">
    <property type="entry name" value="ABC transporter type 1, transmembrane domain"/>
    <property type="match status" value="1"/>
</dbReference>
<comment type="subcellular location">
    <subcellularLocation>
        <location evidence="1">Cell membrane</location>
        <topology evidence="1">Multi-pass membrane protein</topology>
    </subcellularLocation>
</comment>
<feature type="region of interest" description="Disordered" evidence="5">
    <location>
        <begin position="1"/>
        <end position="25"/>
    </location>
</feature>
<feature type="domain" description="ABC transmembrane type-1" evidence="6">
    <location>
        <begin position="33"/>
        <end position="91"/>
    </location>
</feature>
<dbReference type="GO" id="GO:0005886">
    <property type="term" value="C:plasma membrane"/>
    <property type="evidence" value="ECO:0007669"/>
    <property type="project" value="UniProtKB-SubCell"/>
</dbReference>
<evidence type="ECO:0000256" key="5">
    <source>
        <dbReference type="SAM" id="MobiDB-lite"/>
    </source>
</evidence>
<dbReference type="SUPFAM" id="SSF90123">
    <property type="entry name" value="ABC transporter transmembrane region"/>
    <property type="match status" value="1"/>
</dbReference>
<evidence type="ECO:0000256" key="3">
    <source>
        <dbReference type="ARBA" id="ARBA00022989"/>
    </source>
</evidence>
<evidence type="ECO:0000313" key="7">
    <source>
        <dbReference type="EMBL" id="MBB5126161.1"/>
    </source>
</evidence>
<evidence type="ECO:0000256" key="1">
    <source>
        <dbReference type="ARBA" id="ARBA00004651"/>
    </source>
</evidence>
<dbReference type="EMBL" id="JACHJE010000006">
    <property type="protein sequence ID" value="MBB5126161.1"/>
    <property type="molecule type" value="Genomic_DNA"/>
</dbReference>
<proteinExistence type="predicted"/>
<name>A0A7W8BPL8_9ACTN</name>
<evidence type="ECO:0000256" key="2">
    <source>
        <dbReference type="ARBA" id="ARBA00022692"/>
    </source>
</evidence>
<keyword evidence="8" id="KW-1185">Reference proteome</keyword>
<dbReference type="Pfam" id="PF00664">
    <property type="entry name" value="ABC_membrane"/>
    <property type="match status" value="1"/>
</dbReference>
<keyword evidence="2" id="KW-0812">Transmembrane</keyword>
<reference evidence="7 8" key="1">
    <citation type="submission" date="2020-08" db="EMBL/GenBank/DDBJ databases">
        <title>Genomic Encyclopedia of Type Strains, Phase III (KMG-III): the genomes of soil and plant-associated and newly described type strains.</title>
        <authorList>
            <person name="Whitman W."/>
        </authorList>
    </citation>
    <scope>NUCLEOTIDE SEQUENCE [LARGE SCALE GENOMIC DNA]</scope>
    <source>
        <strain evidence="7 8">CECT 3226</strain>
    </source>
</reference>
<protein>
    <submittedName>
        <fullName evidence="7">ABC-type multidrug transport system fused ATPase/permease subunit</fullName>
    </submittedName>
</protein>
<dbReference type="Proteomes" id="UP000568022">
    <property type="component" value="Unassembled WGS sequence"/>
</dbReference>
<keyword evidence="4" id="KW-0472">Membrane</keyword>
<keyword evidence="3" id="KW-1133">Transmembrane helix</keyword>
<evidence type="ECO:0000313" key="8">
    <source>
        <dbReference type="Proteomes" id="UP000568022"/>
    </source>
</evidence>
<gene>
    <name evidence="7" type="ORF">FHS32_002898</name>
</gene>